<evidence type="ECO:0008006" key="4">
    <source>
        <dbReference type="Google" id="ProtNLM"/>
    </source>
</evidence>
<sequence>MKHIFLFVSFIMCATGAAQSNFNDIFAAGVADAERFTNAYMAPLSEGMVYSISNGWYNSGEAKPLGGFEISIIGNMASFKNKEDKKTFVLNTADYDNLQFVDGSVSKIVSSGLGDLEGIRVFVEGEIAPGVTSREEFELPTGLASENINFVPSAFLQVSVGLIKGTEIKARFLPKINTDDVAVGFYGVGLQHEFTSLLPAEKIWPVAISGVIGYTHLTGTYNFTDTDLIAGDNQEIDAKINSWNFQAVVSTKLPIINFYGGLGYISGNSKTDVLGTYIVQQGPFQQTIEDPFTLTKKVSGATANIGTKLKLGFFRLHADYTIAQFNSLSVGVNFGFR</sequence>
<keyword evidence="1" id="KW-0732">Signal</keyword>
<reference evidence="3" key="1">
    <citation type="submission" date="2016-10" db="EMBL/GenBank/DDBJ databases">
        <authorList>
            <person name="Varghese N."/>
            <person name="Submissions S."/>
        </authorList>
    </citation>
    <scope>NUCLEOTIDE SEQUENCE [LARGE SCALE GENOMIC DNA]</scope>
    <source>
        <strain evidence="3">DSM 24729</strain>
    </source>
</reference>
<evidence type="ECO:0000313" key="2">
    <source>
        <dbReference type="EMBL" id="SDE60194.1"/>
    </source>
</evidence>
<evidence type="ECO:0000313" key="3">
    <source>
        <dbReference type="Proteomes" id="UP000182114"/>
    </source>
</evidence>
<organism evidence="2 3">
    <name type="scientific">Cellulophaga baltica</name>
    <dbReference type="NCBI Taxonomy" id="76594"/>
    <lineage>
        <taxon>Bacteria</taxon>
        <taxon>Pseudomonadati</taxon>
        <taxon>Bacteroidota</taxon>
        <taxon>Flavobacteriia</taxon>
        <taxon>Flavobacteriales</taxon>
        <taxon>Flavobacteriaceae</taxon>
        <taxon>Cellulophaga</taxon>
    </lineage>
</organism>
<dbReference type="eggNOG" id="ENOG502Z8Z5">
    <property type="taxonomic scope" value="Bacteria"/>
</dbReference>
<dbReference type="Pfam" id="PF20230">
    <property type="entry name" value="DUF6588"/>
    <property type="match status" value="1"/>
</dbReference>
<dbReference type="RefSeq" id="WP_074537484.1">
    <property type="nucleotide sequence ID" value="NZ_CANMRD010000005.1"/>
</dbReference>
<feature type="signal peptide" evidence="1">
    <location>
        <begin position="1"/>
        <end position="20"/>
    </location>
</feature>
<gene>
    <name evidence="2" type="ORF">SAMN04487992_102174</name>
</gene>
<feature type="chain" id="PRO_5010252444" description="Outer membrane protein beta-barrel domain-containing protein" evidence="1">
    <location>
        <begin position="21"/>
        <end position="337"/>
    </location>
</feature>
<accession>A0A1G7E906</accession>
<dbReference type="InterPro" id="IPR046495">
    <property type="entry name" value="DUF6588"/>
</dbReference>
<dbReference type="EMBL" id="FNBD01000002">
    <property type="protein sequence ID" value="SDE60194.1"/>
    <property type="molecule type" value="Genomic_DNA"/>
</dbReference>
<dbReference type="AlphaFoldDB" id="A0A1G7E906"/>
<dbReference type="Proteomes" id="UP000182114">
    <property type="component" value="Unassembled WGS sequence"/>
</dbReference>
<name>A0A1G7E906_9FLAO</name>
<protein>
    <recommendedName>
        <fullName evidence="4">Outer membrane protein beta-barrel domain-containing protein</fullName>
    </recommendedName>
</protein>
<proteinExistence type="predicted"/>
<keyword evidence="3" id="KW-1185">Reference proteome</keyword>
<evidence type="ECO:0000256" key="1">
    <source>
        <dbReference type="SAM" id="SignalP"/>
    </source>
</evidence>